<evidence type="ECO:0000256" key="4">
    <source>
        <dbReference type="SAM" id="Phobius"/>
    </source>
</evidence>
<evidence type="ECO:0000256" key="1">
    <source>
        <dbReference type="ARBA" id="ARBA00006739"/>
    </source>
</evidence>
<dbReference type="InterPro" id="IPR029044">
    <property type="entry name" value="Nucleotide-diphossugar_trans"/>
</dbReference>
<dbReference type="CDD" id="cd04186">
    <property type="entry name" value="GT_2_like_c"/>
    <property type="match status" value="1"/>
</dbReference>
<dbReference type="PANTHER" id="PTHR43179">
    <property type="entry name" value="RHAMNOSYLTRANSFERASE WBBL"/>
    <property type="match status" value="1"/>
</dbReference>
<comment type="similarity">
    <text evidence="1">Belongs to the glycosyltransferase 2 family.</text>
</comment>
<sequence length="305" mass="34531">MVPNVWAVVVHYNGEEWIHKCLQSLTESVLPLHIVVVDNNSTIQTGIQIIQNKFPHVTFIQSKENIGFGRANNLGIELAMANQADYIFLLNQDAWIESDTIKILISTSLNNPGFGIISPFHLDTTKSALEYGFSKYLETDKCPGIISDIYLKQTREIYPLSFVNAAAWLLTNNCIRTVGIFDPLFFMYGEDLDYCQRCQYHRIRIGVTPHATISHARPHPSGQSSGKLTWKKSEKYKLQGNLLAVLKNINKSLWVQIGTYFILLVKFSLRYTTPLLAILAGMLVLTNLSKISGSRKAQKQQFIHQ</sequence>
<keyword evidence="4" id="KW-1133">Transmembrane helix</keyword>
<name>A0AAE3U867_9BACT</name>
<dbReference type="PANTHER" id="PTHR43179:SF12">
    <property type="entry name" value="GALACTOFURANOSYLTRANSFERASE GLFT2"/>
    <property type="match status" value="1"/>
</dbReference>
<evidence type="ECO:0000313" key="7">
    <source>
        <dbReference type="Proteomes" id="UP001241110"/>
    </source>
</evidence>
<feature type="transmembrane region" description="Helical" evidence="4">
    <location>
        <begin position="271"/>
        <end position="289"/>
    </location>
</feature>
<dbReference type="AlphaFoldDB" id="A0AAE3U867"/>
<feature type="domain" description="Glycosyltransferase 2-like" evidence="5">
    <location>
        <begin position="8"/>
        <end position="107"/>
    </location>
</feature>
<dbReference type="EC" id="2.4.-.-" evidence="6"/>
<evidence type="ECO:0000256" key="2">
    <source>
        <dbReference type="ARBA" id="ARBA00022676"/>
    </source>
</evidence>
<dbReference type="SUPFAM" id="SSF53448">
    <property type="entry name" value="Nucleotide-diphospho-sugar transferases"/>
    <property type="match status" value="1"/>
</dbReference>
<evidence type="ECO:0000313" key="6">
    <source>
        <dbReference type="EMBL" id="MDJ1480364.1"/>
    </source>
</evidence>
<dbReference type="Proteomes" id="UP001241110">
    <property type="component" value="Unassembled WGS sequence"/>
</dbReference>
<evidence type="ECO:0000259" key="5">
    <source>
        <dbReference type="Pfam" id="PF00535"/>
    </source>
</evidence>
<reference evidence="6" key="1">
    <citation type="submission" date="2023-05" db="EMBL/GenBank/DDBJ databases">
        <authorList>
            <person name="Zhang X."/>
        </authorList>
    </citation>
    <scope>NUCLEOTIDE SEQUENCE</scope>
    <source>
        <strain evidence="6">YF14B1</strain>
    </source>
</reference>
<organism evidence="6 7">
    <name type="scientific">Xanthocytophaga flava</name>
    <dbReference type="NCBI Taxonomy" id="3048013"/>
    <lineage>
        <taxon>Bacteria</taxon>
        <taxon>Pseudomonadati</taxon>
        <taxon>Bacteroidota</taxon>
        <taxon>Cytophagia</taxon>
        <taxon>Cytophagales</taxon>
        <taxon>Rhodocytophagaceae</taxon>
        <taxon>Xanthocytophaga</taxon>
    </lineage>
</organism>
<keyword evidence="4" id="KW-0472">Membrane</keyword>
<protein>
    <submittedName>
        <fullName evidence="6">Glycosyltransferase family 2 protein</fullName>
        <ecNumber evidence="6">2.4.-.-</ecNumber>
    </submittedName>
</protein>
<dbReference type="GO" id="GO:0016757">
    <property type="term" value="F:glycosyltransferase activity"/>
    <property type="evidence" value="ECO:0007669"/>
    <property type="project" value="UniProtKB-KW"/>
</dbReference>
<comment type="caution">
    <text evidence="6">The sequence shown here is derived from an EMBL/GenBank/DDBJ whole genome shotgun (WGS) entry which is preliminary data.</text>
</comment>
<gene>
    <name evidence="6" type="ORF">QNI16_07705</name>
</gene>
<dbReference type="EMBL" id="JASJOS010000003">
    <property type="protein sequence ID" value="MDJ1480364.1"/>
    <property type="molecule type" value="Genomic_DNA"/>
</dbReference>
<keyword evidence="3 6" id="KW-0808">Transferase</keyword>
<dbReference type="RefSeq" id="WP_313976973.1">
    <property type="nucleotide sequence ID" value="NZ_JASJOS010000003.1"/>
</dbReference>
<dbReference type="Pfam" id="PF00535">
    <property type="entry name" value="Glycos_transf_2"/>
    <property type="match status" value="1"/>
</dbReference>
<keyword evidence="4" id="KW-0812">Transmembrane</keyword>
<evidence type="ECO:0000256" key="3">
    <source>
        <dbReference type="ARBA" id="ARBA00022679"/>
    </source>
</evidence>
<proteinExistence type="inferred from homology"/>
<dbReference type="Gene3D" id="3.90.550.10">
    <property type="entry name" value="Spore Coat Polysaccharide Biosynthesis Protein SpsA, Chain A"/>
    <property type="match status" value="1"/>
</dbReference>
<dbReference type="InterPro" id="IPR001173">
    <property type="entry name" value="Glyco_trans_2-like"/>
</dbReference>
<accession>A0AAE3U867</accession>
<keyword evidence="2 6" id="KW-0328">Glycosyltransferase</keyword>